<evidence type="ECO:0000256" key="2">
    <source>
        <dbReference type="ARBA" id="ARBA00022617"/>
    </source>
</evidence>
<feature type="domain" description="Cytochrome c" evidence="8">
    <location>
        <begin position="104"/>
        <end position="181"/>
    </location>
</feature>
<evidence type="ECO:0000256" key="1">
    <source>
        <dbReference type="ARBA" id="ARBA00022448"/>
    </source>
</evidence>
<dbReference type="PANTHER" id="PTHR33751:SF9">
    <property type="entry name" value="CYTOCHROME C4"/>
    <property type="match status" value="1"/>
</dbReference>
<feature type="transmembrane region" description="Helical" evidence="7">
    <location>
        <begin position="27"/>
        <end position="50"/>
    </location>
</feature>
<gene>
    <name evidence="9" type="ORF">E4L96_18755</name>
</gene>
<keyword evidence="2 6" id="KW-0349">Heme</keyword>
<keyword evidence="3 6" id="KW-0479">Metal-binding</keyword>
<reference evidence="9 10" key="1">
    <citation type="submission" date="2019-03" db="EMBL/GenBank/DDBJ databases">
        <title>Draft Genome Sequence of Massilia arenosa sp. nov., a Novel Massilia Species Isolated from a Sandy-loam Maize Soil.</title>
        <authorList>
            <person name="Raths R."/>
            <person name="Peta V."/>
            <person name="Bucking H."/>
        </authorList>
    </citation>
    <scope>NUCLEOTIDE SEQUENCE [LARGE SCALE GENOMIC DNA]</scope>
    <source>
        <strain evidence="9 10">MC02</strain>
    </source>
</reference>
<dbReference type="OrthoDB" id="9773456at2"/>
<keyword evidence="7" id="KW-1133">Transmembrane helix</keyword>
<dbReference type="GO" id="GO:0020037">
    <property type="term" value="F:heme binding"/>
    <property type="evidence" value="ECO:0007669"/>
    <property type="project" value="InterPro"/>
</dbReference>
<dbReference type="RefSeq" id="WP_135208739.1">
    <property type="nucleotide sequence ID" value="NZ_SPVF01000239.1"/>
</dbReference>
<keyword evidence="7" id="KW-0812">Transmembrane</keyword>
<evidence type="ECO:0000256" key="5">
    <source>
        <dbReference type="ARBA" id="ARBA00023004"/>
    </source>
</evidence>
<keyword evidence="10" id="KW-1185">Reference proteome</keyword>
<evidence type="ECO:0000256" key="3">
    <source>
        <dbReference type="ARBA" id="ARBA00022723"/>
    </source>
</evidence>
<dbReference type="AlphaFoldDB" id="A0A4Y9S0K0"/>
<accession>A0A4Y9S0K0</accession>
<evidence type="ECO:0000259" key="8">
    <source>
        <dbReference type="PROSITE" id="PS51007"/>
    </source>
</evidence>
<dbReference type="InterPro" id="IPR036909">
    <property type="entry name" value="Cyt_c-like_dom_sf"/>
</dbReference>
<organism evidence="9 10">
    <name type="scientific">Zemynaea arenosa</name>
    <dbReference type="NCBI Taxonomy" id="2561931"/>
    <lineage>
        <taxon>Bacteria</taxon>
        <taxon>Pseudomonadati</taxon>
        <taxon>Pseudomonadota</taxon>
        <taxon>Betaproteobacteria</taxon>
        <taxon>Burkholderiales</taxon>
        <taxon>Oxalobacteraceae</taxon>
        <taxon>Telluria group</taxon>
        <taxon>Zemynaea</taxon>
    </lineage>
</organism>
<keyword evidence="7" id="KW-0472">Membrane</keyword>
<evidence type="ECO:0000256" key="6">
    <source>
        <dbReference type="PROSITE-ProRule" id="PRU00433"/>
    </source>
</evidence>
<evidence type="ECO:0000313" key="9">
    <source>
        <dbReference type="EMBL" id="TFW14854.1"/>
    </source>
</evidence>
<dbReference type="InterPro" id="IPR050597">
    <property type="entry name" value="Cytochrome_c_Oxidase_Subunit"/>
</dbReference>
<proteinExistence type="predicted"/>
<dbReference type="PROSITE" id="PS51007">
    <property type="entry name" value="CYTC"/>
    <property type="match status" value="2"/>
</dbReference>
<dbReference type="InterPro" id="IPR009056">
    <property type="entry name" value="Cyt_c-like_dom"/>
</dbReference>
<keyword evidence="4" id="KW-0249">Electron transport</keyword>
<dbReference type="GO" id="GO:0046872">
    <property type="term" value="F:metal ion binding"/>
    <property type="evidence" value="ECO:0007669"/>
    <property type="project" value="UniProtKB-KW"/>
</dbReference>
<name>A0A4Y9S0K0_9BURK</name>
<evidence type="ECO:0000256" key="4">
    <source>
        <dbReference type="ARBA" id="ARBA00022982"/>
    </source>
</evidence>
<dbReference type="PANTHER" id="PTHR33751">
    <property type="entry name" value="CBB3-TYPE CYTOCHROME C OXIDASE SUBUNIT FIXP"/>
    <property type="match status" value="1"/>
</dbReference>
<dbReference type="Gene3D" id="1.10.760.10">
    <property type="entry name" value="Cytochrome c-like domain"/>
    <property type="match status" value="2"/>
</dbReference>
<keyword evidence="5 6" id="KW-0408">Iron</keyword>
<comment type="caution">
    <text evidence="9">The sequence shown here is derived from an EMBL/GenBank/DDBJ whole genome shotgun (WGS) entry which is preliminary data.</text>
</comment>
<sequence length="278" mass="29916">MNEHQQPDHRAHHPAEEHKVFSLANRWFVGSVGIVVLLALVAGLVGLVWLPRTQGQGAGGLWDAICSAAGVTRPFVAEGMPQEGMARPTNVIVYNQMLPAADNPSIGRGATLALRCTMCHGARGMSPADSPHLAGQPAPATYKQLVDFKSGHRKSAVMEPLVTDLSDQDMRDLAAYYQSLPREKAMVRETAAASLAPVLVSNGAPVRNIGACASCHALAVAKTATPYLDGLPVAYLRGQMQAFAQGARHNDINRQMRNVVHQMTPQEIDEVIAWYASR</sequence>
<dbReference type="GO" id="GO:0009055">
    <property type="term" value="F:electron transfer activity"/>
    <property type="evidence" value="ECO:0007669"/>
    <property type="project" value="InterPro"/>
</dbReference>
<dbReference type="SUPFAM" id="SSF46626">
    <property type="entry name" value="Cytochrome c"/>
    <property type="match status" value="2"/>
</dbReference>
<dbReference type="Pfam" id="PF00034">
    <property type="entry name" value="Cytochrom_C"/>
    <property type="match status" value="2"/>
</dbReference>
<feature type="domain" description="Cytochrome c" evidence="8">
    <location>
        <begin position="198"/>
        <end position="278"/>
    </location>
</feature>
<dbReference type="EMBL" id="SPVF01000239">
    <property type="protein sequence ID" value="TFW14854.1"/>
    <property type="molecule type" value="Genomic_DNA"/>
</dbReference>
<dbReference type="Proteomes" id="UP000298438">
    <property type="component" value="Unassembled WGS sequence"/>
</dbReference>
<evidence type="ECO:0000256" key="7">
    <source>
        <dbReference type="SAM" id="Phobius"/>
    </source>
</evidence>
<protein>
    <submittedName>
        <fullName evidence="9">Cytochrome c4</fullName>
    </submittedName>
</protein>
<keyword evidence="1" id="KW-0813">Transport</keyword>
<evidence type="ECO:0000313" key="10">
    <source>
        <dbReference type="Proteomes" id="UP000298438"/>
    </source>
</evidence>